<organism evidence="10 11">
    <name type="scientific">Megasphaera hutchinsoni</name>
    <dbReference type="NCBI Taxonomy" id="1588748"/>
    <lineage>
        <taxon>Bacteria</taxon>
        <taxon>Bacillati</taxon>
        <taxon>Bacillota</taxon>
        <taxon>Negativicutes</taxon>
        <taxon>Veillonellales</taxon>
        <taxon>Veillonellaceae</taxon>
        <taxon>Megasphaera</taxon>
    </lineage>
</organism>
<dbReference type="SMART" id="SM00448">
    <property type="entry name" value="REC"/>
    <property type="match status" value="1"/>
</dbReference>
<dbReference type="RefSeq" id="WP_062484953.1">
    <property type="nucleotide sequence ID" value="NZ_KQ960927.1"/>
</dbReference>
<evidence type="ECO:0000256" key="6">
    <source>
        <dbReference type="PROSITE-ProRule" id="PRU00169"/>
    </source>
</evidence>
<sequence>MKSQKSCKRNILLIELGAQLSSGIKAELELNNYHCVCLDTRKEVSDYMLIGNCNLFIIDMQKKSISEIEFCKKLRSHYEVPIIVISHVDDLNMKLEAFSAGANDYLIKPFSIKELVARIRSLFMLLDGLLSDDATIRVNNLEINPITKLVFFKNQIVPLTKTEFNLLYYFIRHPNRILSREQILASLWHCAEDTTSNIIDVYIGNIRKKLTRIDNFDNLKTIRGLGYIFITQ</sequence>
<evidence type="ECO:0000313" key="10">
    <source>
        <dbReference type="EMBL" id="KXB92956.1"/>
    </source>
</evidence>
<dbReference type="InterPro" id="IPR039420">
    <property type="entry name" value="WalR-like"/>
</dbReference>
<dbReference type="GO" id="GO:0032993">
    <property type="term" value="C:protein-DNA complex"/>
    <property type="evidence" value="ECO:0007669"/>
    <property type="project" value="TreeGrafter"/>
</dbReference>
<evidence type="ECO:0000259" key="9">
    <source>
        <dbReference type="PROSITE" id="PS51755"/>
    </source>
</evidence>
<keyword evidence="1 6" id="KW-0597">Phosphoprotein</keyword>
<dbReference type="GO" id="GO:0000156">
    <property type="term" value="F:phosphorelay response regulator activity"/>
    <property type="evidence" value="ECO:0007669"/>
    <property type="project" value="TreeGrafter"/>
</dbReference>
<dbReference type="AlphaFoldDB" id="A0A134CL69"/>
<evidence type="ECO:0000256" key="5">
    <source>
        <dbReference type="ARBA" id="ARBA00023163"/>
    </source>
</evidence>
<dbReference type="Pfam" id="PF00072">
    <property type="entry name" value="Response_reg"/>
    <property type="match status" value="1"/>
</dbReference>
<dbReference type="InterPro" id="IPR001789">
    <property type="entry name" value="Sig_transdc_resp-reg_receiver"/>
</dbReference>
<dbReference type="PATRIC" id="fig|1588748.3.peg.181"/>
<feature type="domain" description="Response regulatory" evidence="8">
    <location>
        <begin position="10"/>
        <end position="123"/>
    </location>
</feature>
<dbReference type="InterPro" id="IPR016032">
    <property type="entry name" value="Sig_transdc_resp-reg_C-effctor"/>
</dbReference>
<dbReference type="GO" id="GO:0006355">
    <property type="term" value="P:regulation of DNA-templated transcription"/>
    <property type="evidence" value="ECO:0007669"/>
    <property type="project" value="InterPro"/>
</dbReference>
<feature type="DNA-binding region" description="OmpR/PhoB-type" evidence="7">
    <location>
        <begin position="133"/>
        <end position="231"/>
    </location>
</feature>
<name>A0A134CL69_9FIRM</name>
<dbReference type="EMBL" id="LSDT01000004">
    <property type="protein sequence ID" value="KXB92956.1"/>
    <property type="molecule type" value="Genomic_DNA"/>
</dbReference>
<dbReference type="Pfam" id="PF00486">
    <property type="entry name" value="Trans_reg_C"/>
    <property type="match status" value="1"/>
</dbReference>
<dbReference type="Gene3D" id="1.10.10.10">
    <property type="entry name" value="Winged helix-like DNA-binding domain superfamily/Winged helix DNA-binding domain"/>
    <property type="match status" value="1"/>
</dbReference>
<evidence type="ECO:0000256" key="2">
    <source>
        <dbReference type="ARBA" id="ARBA00023012"/>
    </source>
</evidence>
<dbReference type="STRING" id="1588748.HMPREF3182_00187"/>
<reference evidence="11" key="1">
    <citation type="submission" date="2016-01" db="EMBL/GenBank/DDBJ databases">
        <authorList>
            <person name="Mitreva M."/>
            <person name="Pepin K.H."/>
            <person name="Mihindukulasuriya K.A."/>
            <person name="Fulton R."/>
            <person name="Fronick C."/>
            <person name="O'Laughlin M."/>
            <person name="Miner T."/>
            <person name="Herter B."/>
            <person name="Rosa B.A."/>
            <person name="Cordes M."/>
            <person name="Tomlinson C."/>
            <person name="Wollam A."/>
            <person name="Palsikar V.B."/>
            <person name="Mardis E.R."/>
            <person name="Wilson R.K."/>
        </authorList>
    </citation>
    <scope>NUCLEOTIDE SEQUENCE [LARGE SCALE GENOMIC DNA]</scope>
    <source>
        <strain evidence="11">KA00182</strain>
    </source>
</reference>
<evidence type="ECO:0000256" key="3">
    <source>
        <dbReference type="ARBA" id="ARBA00023015"/>
    </source>
</evidence>
<dbReference type="Gene3D" id="6.10.250.690">
    <property type="match status" value="1"/>
</dbReference>
<dbReference type="InterPro" id="IPR011006">
    <property type="entry name" value="CheY-like_superfamily"/>
</dbReference>
<dbReference type="CDD" id="cd00383">
    <property type="entry name" value="trans_reg_C"/>
    <property type="match status" value="1"/>
</dbReference>
<keyword evidence="4 7" id="KW-0238">DNA-binding</keyword>
<keyword evidence="11" id="KW-1185">Reference proteome</keyword>
<feature type="domain" description="OmpR/PhoB-type" evidence="9">
    <location>
        <begin position="133"/>
        <end position="231"/>
    </location>
</feature>
<evidence type="ECO:0000313" key="11">
    <source>
        <dbReference type="Proteomes" id="UP000070160"/>
    </source>
</evidence>
<evidence type="ECO:0000256" key="7">
    <source>
        <dbReference type="PROSITE-ProRule" id="PRU01091"/>
    </source>
</evidence>
<evidence type="ECO:0000256" key="4">
    <source>
        <dbReference type="ARBA" id="ARBA00023125"/>
    </source>
</evidence>
<comment type="caution">
    <text evidence="10">The sequence shown here is derived from an EMBL/GenBank/DDBJ whole genome shotgun (WGS) entry which is preliminary data.</text>
</comment>
<dbReference type="GO" id="GO:0005829">
    <property type="term" value="C:cytosol"/>
    <property type="evidence" value="ECO:0007669"/>
    <property type="project" value="TreeGrafter"/>
</dbReference>
<evidence type="ECO:0000256" key="1">
    <source>
        <dbReference type="ARBA" id="ARBA00022553"/>
    </source>
</evidence>
<accession>A0A134CL69</accession>
<dbReference type="SUPFAM" id="SSF52172">
    <property type="entry name" value="CheY-like"/>
    <property type="match status" value="1"/>
</dbReference>
<dbReference type="GO" id="GO:0000976">
    <property type="term" value="F:transcription cis-regulatory region binding"/>
    <property type="evidence" value="ECO:0007669"/>
    <property type="project" value="TreeGrafter"/>
</dbReference>
<gene>
    <name evidence="10" type="ORF">HMPREF3182_00187</name>
</gene>
<keyword evidence="3" id="KW-0805">Transcription regulation</keyword>
<dbReference type="Proteomes" id="UP000070160">
    <property type="component" value="Unassembled WGS sequence"/>
</dbReference>
<dbReference type="PANTHER" id="PTHR48111:SF22">
    <property type="entry name" value="REGULATOR OF RPOS"/>
    <property type="match status" value="1"/>
</dbReference>
<keyword evidence="5" id="KW-0804">Transcription</keyword>
<evidence type="ECO:0000259" key="8">
    <source>
        <dbReference type="PROSITE" id="PS50110"/>
    </source>
</evidence>
<proteinExistence type="predicted"/>
<dbReference type="SMART" id="SM00862">
    <property type="entry name" value="Trans_reg_C"/>
    <property type="match status" value="1"/>
</dbReference>
<protein>
    <submittedName>
        <fullName evidence="10">Response regulator receiver domain protein</fullName>
    </submittedName>
</protein>
<dbReference type="PROSITE" id="PS51755">
    <property type="entry name" value="OMPR_PHOB"/>
    <property type="match status" value="1"/>
</dbReference>
<dbReference type="InterPro" id="IPR036388">
    <property type="entry name" value="WH-like_DNA-bd_sf"/>
</dbReference>
<dbReference type="InterPro" id="IPR001867">
    <property type="entry name" value="OmpR/PhoB-type_DNA-bd"/>
</dbReference>
<keyword evidence="2" id="KW-0902">Two-component regulatory system</keyword>
<dbReference type="PROSITE" id="PS50110">
    <property type="entry name" value="RESPONSE_REGULATORY"/>
    <property type="match status" value="1"/>
</dbReference>
<dbReference type="SUPFAM" id="SSF46894">
    <property type="entry name" value="C-terminal effector domain of the bipartite response regulators"/>
    <property type="match status" value="1"/>
</dbReference>
<feature type="modified residue" description="4-aspartylphosphate" evidence="6">
    <location>
        <position position="59"/>
    </location>
</feature>
<dbReference type="Gene3D" id="3.40.50.2300">
    <property type="match status" value="1"/>
</dbReference>
<dbReference type="PANTHER" id="PTHR48111">
    <property type="entry name" value="REGULATOR OF RPOS"/>
    <property type="match status" value="1"/>
</dbReference>